<dbReference type="PANTHER" id="PTHR46148">
    <property type="entry name" value="CHROMO DOMAIN-CONTAINING PROTEIN"/>
    <property type="match status" value="1"/>
</dbReference>
<evidence type="ECO:0000313" key="4">
    <source>
        <dbReference type="Proteomes" id="UP001151760"/>
    </source>
</evidence>
<evidence type="ECO:0000259" key="2">
    <source>
        <dbReference type="Pfam" id="PF24626"/>
    </source>
</evidence>
<feature type="domain" description="Tf2-1-like SH3-like" evidence="2">
    <location>
        <begin position="90"/>
        <end position="154"/>
    </location>
</feature>
<dbReference type="PANTHER" id="PTHR46148:SF59">
    <property type="entry name" value="NUCLEOTIDYLTRANSFERASE, RIBONUCLEASE H"/>
    <property type="match status" value="1"/>
</dbReference>
<dbReference type="Pfam" id="PF24626">
    <property type="entry name" value="SH3_Tf2-1"/>
    <property type="match status" value="1"/>
</dbReference>
<dbReference type="InterPro" id="IPR056924">
    <property type="entry name" value="SH3_Tf2-1"/>
</dbReference>
<feature type="compositionally biased region" description="Basic and acidic residues" evidence="1">
    <location>
        <begin position="675"/>
        <end position="685"/>
    </location>
</feature>
<dbReference type="Proteomes" id="UP001151760">
    <property type="component" value="Unassembled WGS sequence"/>
</dbReference>
<dbReference type="EMBL" id="BQNB010008665">
    <property type="protein sequence ID" value="GJS52575.1"/>
    <property type="molecule type" value="Genomic_DNA"/>
</dbReference>
<reference evidence="3" key="1">
    <citation type="journal article" date="2022" name="Int. J. Mol. Sci.">
        <title>Draft Genome of Tanacetum Coccineum: Genomic Comparison of Closely Related Tanacetum-Family Plants.</title>
        <authorList>
            <person name="Yamashiro T."/>
            <person name="Shiraishi A."/>
            <person name="Nakayama K."/>
            <person name="Satake H."/>
        </authorList>
    </citation>
    <scope>NUCLEOTIDE SEQUENCE</scope>
</reference>
<reference evidence="3" key="2">
    <citation type="submission" date="2022-01" db="EMBL/GenBank/DDBJ databases">
        <authorList>
            <person name="Yamashiro T."/>
            <person name="Shiraishi A."/>
            <person name="Satake H."/>
            <person name="Nakayama K."/>
        </authorList>
    </citation>
    <scope>NUCLEOTIDE SEQUENCE</scope>
</reference>
<gene>
    <name evidence="3" type="ORF">Tco_0625937</name>
</gene>
<sequence>NSKEWNSGDDQLRLRWMIYLVVLADAAESSLEDIMRACVIEFGGSYHLSIRCAPFEALYGRKCRSPVLWAEIGESSLTGLERKPLESEVGDRVLLKVLPWKGVVRFGKKGKLAPRYVGPFEILERIGLVAYRLRLPEELNSIHDTFHVSNLKKCLGNANSHVPLNEIKIDKTLRFVEEPVEIMDREIKSLKRSRIPLVKVRWNSKRGPEFTWEREDYMKSKYPHLFVDRAVEPTIACRDLEAAVEYPGNHLEDVEDWYVLEEDCDSNGYEKVWLEYRWKVMRLLQVQGNSKEEHEVHLKLVLESLRKEKLKSEIRRVEGMIRNPKVERSTERERTRSKANMDYSNNGKEKEMRFEKPKAVRDCQKSYVDFRRKPLEFKLGDRVLLKVTPWKGVVCFGKKVKLASSQEGSPAGIHGLFSGRCWGLADRKVTLRVPMSWAKGAGCDKIVEESWSTPFPTPIRSPRIHIDLVSLDTEKLQELTVTDTTLTPSSSSLNTKLSTTNRLLSLFKAKPARFKRYKSFFQELQGRYRYLFEHLKARFLSRKSFDTPTDHLQEVKVQVPVYVAKGLLLERQQNKEETDKMIAKAMLQEQQQYQLYLSMKADPQLQQQDIAIWLALQMKFETLQVPQTTCRIPAVRPRDQDPHDDDHPEGDNSAKRQKTSEYEAHVTGESSGQVNKKEQDDDKVPTKQVSQDIMEEVSLAINEAELKKIADEILRQRCTSGDEHQYHIDQMKNFLKSDIRDPEAPTLSLINQDLLYLKKGSSGPEKIVLSLHKFPAIIFNDVDIEERTSIWVNKCVKKFNSYARYGVEHWKNPHAKIFYIKMQKEPGKPKEVFITEIIARRANECILSITVPDYKNLNKNDIEDMYLLIMNGKVPDYAETGIEKHKIFSIIYEPVHGIIYKNSKKKKRVMRHSEIHKFCDATLNIVLEGLKIYNNDVKYGYIQRDLTKDEVEYLKLFEEEIEVRLKYRNKMRRWEVYVNGRPLGPRKERPE</sequence>
<evidence type="ECO:0000256" key="1">
    <source>
        <dbReference type="SAM" id="MobiDB-lite"/>
    </source>
</evidence>
<feature type="region of interest" description="Disordered" evidence="1">
    <location>
        <begin position="631"/>
        <end position="689"/>
    </location>
</feature>
<protein>
    <recommendedName>
        <fullName evidence="2">Tf2-1-like SH3-like domain-containing protein</fullName>
    </recommendedName>
</protein>
<feature type="compositionally biased region" description="Basic and acidic residues" evidence="1">
    <location>
        <begin position="636"/>
        <end position="666"/>
    </location>
</feature>
<evidence type="ECO:0000313" key="3">
    <source>
        <dbReference type="EMBL" id="GJS52575.1"/>
    </source>
</evidence>
<name>A0ABQ4WI69_9ASTR</name>
<accession>A0ABQ4WI69</accession>
<proteinExistence type="predicted"/>
<comment type="caution">
    <text evidence="3">The sequence shown here is derived from an EMBL/GenBank/DDBJ whole genome shotgun (WGS) entry which is preliminary data.</text>
</comment>
<organism evidence="3 4">
    <name type="scientific">Tanacetum coccineum</name>
    <dbReference type="NCBI Taxonomy" id="301880"/>
    <lineage>
        <taxon>Eukaryota</taxon>
        <taxon>Viridiplantae</taxon>
        <taxon>Streptophyta</taxon>
        <taxon>Embryophyta</taxon>
        <taxon>Tracheophyta</taxon>
        <taxon>Spermatophyta</taxon>
        <taxon>Magnoliopsida</taxon>
        <taxon>eudicotyledons</taxon>
        <taxon>Gunneridae</taxon>
        <taxon>Pentapetalae</taxon>
        <taxon>asterids</taxon>
        <taxon>campanulids</taxon>
        <taxon>Asterales</taxon>
        <taxon>Asteraceae</taxon>
        <taxon>Asteroideae</taxon>
        <taxon>Anthemideae</taxon>
        <taxon>Anthemidinae</taxon>
        <taxon>Tanacetum</taxon>
    </lineage>
</organism>
<feature type="compositionally biased region" description="Basic and acidic residues" evidence="1">
    <location>
        <begin position="325"/>
        <end position="336"/>
    </location>
</feature>
<feature type="region of interest" description="Disordered" evidence="1">
    <location>
        <begin position="325"/>
        <end position="351"/>
    </location>
</feature>
<feature type="non-terminal residue" evidence="3">
    <location>
        <position position="1"/>
    </location>
</feature>
<keyword evidence="4" id="KW-1185">Reference proteome</keyword>